<protein>
    <submittedName>
        <fullName evidence="2">Uncharacterized protein</fullName>
    </submittedName>
</protein>
<gene>
    <name evidence="2" type="ORF">KIN20_030371</name>
</gene>
<dbReference type="Proteomes" id="UP001196413">
    <property type="component" value="Unassembled WGS sequence"/>
</dbReference>
<evidence type="ECO:0000313" key="3">
    <source>
        <dbReference type="Proteomes" id="UP001196413"/>
    </source>
</evidence>
<comment type="caution">
    <text evidence="2">The sequence shown here is derived from an EMBL/GenBank/DDBJ whole genome shotgun (WGS) entry which is preliminary data.</text>
</comment>
<sequence length="60" mass="6428">MSTAAETGSVTAAKVALPPRPHPPYSQMVRQAISELQDSSDLVEGCHPTLHCRTLSIGKR</sequence>
<feature type="compositionally biased region" description="Polar residues" evidence="1">
    <location>
        <begin position="1"/>
        <end position="10"/>
    </location>
</feature>
<dbReference type="EMBL" id="JAHQIW010006379">
    <property type="protein sequence ID" value="KAJ1369000.1"/>
    <property type="molecule type" value="Genomic_DNA"/>
</dbReference>
<keyword evidence="3" id="KW-1185">Reference proteome</keyword>
<organism evidence="2 3">
    <name type="scientific">Parelaphostrongylus tenuis</name>
    <name type="common">Meningeal worm</name>
    <dbReference type="NCBI Taxonomy" id="148309"/>
    <lineage>
        <taxon>Eukaryota</taxon>
        <taxon>Metazoa</taxon>
        <taxon>Ecdysozoa</taxon>
        <taxon>Nematoda</taxon>
        <taxon>Chromadorea</taxon>
        <taxon>Rhabditida</taxon>
        <taxon>Rhabditina</taxon>
        <taxon>Rhabditomorpha</taxon>
        <taxon>Strongyloidea</taxon>
        <taxon>Metastrongylidae</taxon>
        <taxon>Parelaphostrongylus</taxon>
    </lineage>
</organism>
<name>A0AAD5R3M5_PARTN</name>
<feature type="region of interest" description="Disordered" evidence="1">
    <location>
        <begin position="1"/>
        <end position="23"/>
    </location>
</feature>
<dbReference type="AlphaFoldDB" id="A0AAD5R3M5"/>
<reference evidence="2" key="1">
    <citation type="submission" date="2021-06" db="EMBL/GenBank/DDBJ databases">
        <title>Parelaphostrongylus tenuis whole genome reference sequence.</title>
        <authorList>
            <person name="Garwood T.J."/>
            <person name="Larsen P.A."/>
            <person name="Fountain-Jones N.M."/>
            <person name="Garbe J.R."/>
            <person name="Macchietto M.G."/>
            <person name="Kania S.A."/>
            <person name="Gerhold R.W."/>
            <person name="Richards J.E."/>
            <person name="Wolf T.M."/>
        </authorList>
    </citation>
    <scope>NUCLEOTIDE SEQUENCE</scope>
    <source>
        <strain evidence="2">MNPRO001-30</strain>
        <tissue evidence="2">Meninges</tissue>
    </source>
</reference>
<evidence type="ECO:0000313" key="2">
    <source>
        <dbReference type="EMBL" id="KAJ1369000.1"/>
    </source>
</evidence>
<accession>A0AAD5R3M5</accession>
<proteinExistence type="predicted"/>
<evidence type="ECO:0000256" key="1">
    <source>
        <dbReference type="SAM" id="MobiDB-lite"/>
    </source>
</evidence>